<evidence type="ECO:0000256" key="1">
    <source>
        <dbReference type="SAM" id="MobiDB-lite"/>
    </source>
</evidence>
<proteinExistence type="predicted"/>
<evidence type="ECO:0000313" key="2">
    <source>
        <dbReference type="EMBL" id="KAF9439943.1"/>
    </source>
</evidence>
<name>A0A9P6BVW0_9AGAR</name>
<keyword evidence="3" id="KW-1185">Reference proteome</keyword>
<comment type="caution">
    <text evidence="2">The sequence shown here is derived from an EMBL/GenBank/DDBJ whole genome shotgun (WGS) entry which is preliminary data.</text>
</comment>
<feature type="compositionally biased region" description="Low complexity" evidence="1">
    <location>
        <begin position="136"/>
        <end position="145"/>
    </location>
</feature>
<feature type="region of interest" description="Disordered" evidence="1">
    <location>
        <begin position="136"/>
        <end position="170"/>
    </location>
</feature>
<dbReference type="AlphaFoldDB" id="A0A9P6BVW0"/>
<protein>
    <submittedName>
        <fullName evidence="2">Uncharacterized protein</fullName>
    </submittedName>
</protein>
<accession>A0A9P6BVW0</accession>
<evidence type="ECO:0000313" key="3">
    <source>
        <dbReference type="Proteomes" id="UP000807342"/>
    </source>
</evidence>
<dbReference type="Proteomes" id="UP000807342">
    <property type="component" value="Unassembled WGS sequence"/>
</dbReference>
<reference evidence="2" key="1">
    <citation type="submission" date="2020-11" db="EMBL/GenBank/DDBJ databases">
        <authorList>
            <consortium name="DOE Joint Genome Institute"/>
            <person name="Ahrendt S."/>
            <person name="Riley R."/>
            <person name="Andreopoulos W."/>
            <person name="Labutti K."/>
            <person name="Pangilinan J."/>
            <person name="Ruiz-Duenas F.J."/>
            <person name="Barrasa J.M."/>
            <person name="Sanchez-Garcia M."/>
            <person name="Camarero S."/>
            <person name="Miyauchi S."/>
            <person name="Serrano A."/>
            <person name="Linde D."/>
            <person name="Babiker R."/>
            <person name="Drula E."/>
            <person name="Ayuso-Fernandez I."/>
            <person name="Pacheco R."/>
            <person name="Padilla G."/>
            <person name="Ferreira P."/>
            <person name="Barriuso J."/>
            <person name="Kellner H."/>
            <person name="Castanera R."/>
            <person name="Alfaro M."/>
            <person name="Ramirez L."/>
            <person name="Pisabarro A.G."/>
            <person name="Kuo A."/>
            <person name="Tritt A."/>
            <person name="Lipzen A."/>
            <person name="He G."/>
            <person name="Yan M."/>
            <person name="Ng V."/>
            <person name="Cullen D."/>
            <person name="Martin F."/>
            <person name="Rosso M.-N."/>
            <person name="Henrissat B."/>
            <person name="Hibbett D."/>
            <person name="Martinez A.T."/>
            <person name="Grigoriev I.V."/>
        </authorList>
    </citation>
    <scope>NUCLEOTIDE SEQUENCE</scope>
    <source>
        <strain evidence="2">MF-IS2</strain>
    </source>
</reference>
<organism evidence="2 3">
    <name type="scientific">Macrolepiota fuliginosa MF-IS2</name>
    <dbReference type="NCBI Taxonomy" id="1400762"/>
    <lineage>
        <taxon>Eukaryota</taxon>
        <taxon>Fungi</taxon>
        <taxon>Dikarya</taxon>
        <taxon>Basidiomycota</taxon>
        <taxon>Agaricomycotina</taxon>
        <taxon>Agaricomycetes</taxon>
        <taxon>Agaricomycetidae</taxon>
        <taxon>Agaricales</taxon>
        <taxon>Agaricineae</taxon>
        <taxon>Agaricaceae</taxon>
        <taxon>Macrolepiota</taxon>
    </lineage>
</organism>
<dbReference type="OrthoDB" id="2855870at2759"/>
<gene>
    <name evidence="2" type="ORF">P691DRAFT_784182</name>
</gene>
<dbReference type="EMBL" id="MU153130">
    <property type="protein sequence ID" value="KAF9439943.1"/>
    <property type="molecule type" value="Genomic_DNA"/>
</dbReference>
<sequence length="188" mass="20833">MTEPFPNTELNAQLEHSIIPSDYVVRWCFVWNSPKAKFATVWINLLDSQQGTHASQLIGCHLFLNNAEVLIKGVKAHTSTPQCQQCWHWGHSTEGVAEATPKPLPPFPPPLWTCLALINMLLTTTTALTGSIASTGPGFGTSPSGMPWQEKGASDNKALPPINEEDEWDDDEMELFSLGLDDDYEFHK</sequence>